<accession>A0A0F9FGZ2</accession>
<organism evidence="1">
    <name type="scientific">marine sediment metagenome</name>
    <dbReference type="NCBI Taxonomy" id="412755"/>
    <lineage>
        <taxon>unclassified sequences</taxon>
        <taxon>metagenomes</taxon>
        <taxon>ecological metagenomes</taxon>
    </lineage>
</organism>
<gene>
    <name evidence="1" type="ORF">LCGC14_2306180</name>
</gene>
<reference evidence="1" key="1">
    <citation type="journal article" date="2015" name="Nature">
        <title>Complex archaea that bridge the gap between prokaryotes and eukaryotes.</title>
        <authorList>
            <person name="Spang A."/>
            <person name="Saw J.H."/>
            <person name="Jorgensen S.L."/>
            <person name="Zaremba-Niedzwiedzka K."/>
            <person name="Martijn J."/>
            <person name="Lind A.E."/>
            <person name="van Eijk R."/>
            <person name="Schleper C."/>
            <person name="Guy L."/>
            <person name="Ettema T.J."/>
        </authorList>
    </citation>
    <scope>NUCLEOTIDE SEQUENCE</scope>
</reference>
<protein>
    <submittedName>
        <fullName evidence="1">Uncharacterized protein</fullName>
    </submittedName>
</protein>
<name>A0A0F9FGZ2_9ZZZZ</name>
<dbReference type="AlphaFoldDB" id="A0A0F9FGZ2"/>
<evidence type="ECO:0000313" key="1">
    <source>
        <dbReference type="EMBL" id="KKL50367.1"/>
    </source>
</evidence>
<dbReference type="EMBL" id="LAZR01032625">
    <property type="protein sequence ID" value="KKL50367.1"/>
    <property type="molecule type" value="Genomic_DNA"/>
</dbReference>
<proteinExistence type="predicted"/>
<comment type="caution">
    <text evidence="1">The sequence shown here is derived from an EMBL/GenBank/DDBJ whole genome shotgun (WGS) entry which is preliminary data.</text>
</comment>
<sequence>MSICKQCGYEHTTNPEAPKLIHEWLADESPSSLEEVAKQSGVNVADLAFFIEGGKRRVSEGGFVSSSDLDALAISTLHFGYWLATRGPKN</sequence>